<gene>
    <name evidence="1" type="ORF">CEXT_124601</name>
</gene>
<dbReference type="Proteomes" id="UP001054945">
    <property type="component" value="Unassembled WGS sequence"/>
</dbReference>
<reference evidence="1 2" key="1">
    <citation type="submission" date="2021-06" db="EMBL/GenBank/DDBJ databases">
        <title>Caerostris extrusa draft genome.</title>
        <authorList>
            <person name="Kono N."/>
            <person name="Arakawa K."/>
        </authorList>
    </citation>
    <scope>NUCLEOTIDE SEQUENCE [LARGE SCALE GENOMIC DNA]</scope>
</reference>
<comment type="caution">
    <text evidence="1">The sequence shown here is derived from an EMBL/GenBank/DDBJ whole genome shotgun (WGS) entry which is preliminary data.</text>
</comment>
<organism evidence="1 2">
    <name type="scientific">Caerostris extrusa</name>
    <name type="common">Bark spider</name>
    <name type="synonym">Caerostris bankana</name>
    <dbReference type="NCBI Taxonomy" id="172846"/>
    <lineage>
        <taxon>Eukaryota</taxon>
        <taxon>Metazoa</taxon>
        <taxon>Ecdysozoa</taxon>
        <taxon>Arthropoda</taxon>
        <taxon>Chelicerata</taxon>
        <taxon>Arachnida</taxon>
        <taxon>Araneae</taxon>
        <taxon>Araneomorphae</taxon>
        <taxon>Entelegynae</taxon>
        <taxon>Araneoidea</taxon>
        <taxon>Araneidae</taxon>
        <taxon>Caerostris</taxon>
    </lineage>
</organism>
<protein>
    <submittedName>
        <fullName evidence="1">Uncharacterized protein</fullName>
    </submittedName>
</protein>
<evidence type="ECO:0000313" key="1">
    <source>
        <dbReference type="EMBL" id="GIY89945.1"/>
    </source>
</evidence>
<keyword evidence="2" id="KW-1185">Reference proteome</keyword>
<feature type="non-terminal residue" evidence="1">
    <location>
        <position position="1"/>
    </location>
</feature>
<evidence type="ECO:0000313" key="2">
    <source>
        <dbReference type="Proteomes" id="UP001054945"/>
    </source>
</evidence>
<dbReference type="EMBL" id="BPLR01017274">
    <property type="protein sequence ID" value="GIY89945.1"/>
    <property type="molecule type" value="Genomic_DNA"/>
</dbReference>
<sequence>EKFNSQDKKCSTALSNAFQDVIVQRHKFANIAAVVRAAVSGQKRWRARGAHRMCEEELFMKASHSFLAAGMGKLRPAGQFRPTGRFYPGRG</sequence>
<proteinExistence type="predicted"/>
<name>A0AAV4X6Z7_CAEEX</name>
<accession>A0AAV4X6Z7</accession>
<dbReference type="AlphaFoldDB" id="A0AAV4X6Z7"/>